<dbReference type="EMBL" id="CP159510">
    <property type="protein sequence ID" value="XCJ17614.1"/>
    <property type="molecule type" value="Genomic_DNA"/>
</dbReference>
<keyword evidence="4" id="KW-0238">DNA-binding</keyword>
<reference evidence="9" key="1">
    <citation type="submission" date="2024-06" db="EMBL/GenBank/DDBJ databases">
        <authorList>
            <person name="Fan A."/>
            <person name="Zhang F.Y."/>
            <person name="Zhang L."/>
        </authorList>
    </citation>
    <scope>NUCLEOTIDE SEQUENCE</scope>
    <source>
        <strain evidence="9">Y61</strain>
    </source>
</reference>
<dbReference type="InterPro" id="IPR016032">
    <property type="entry name" value="Sig_transdc_resp-reg_C-effctor"/>
</dbReference>
<keyword evidence="3" id="KW-0805">Transcription regulation</keyword>
<dbReference type="PROSITE" id="PS50043">
    <property type="entry name" value="HTH_LUXR_2"/>
    <property type="match status" value="1"/>
</dbReference>
<accession>A0AAU8IH95</accession>
<evidence type="ECO:0000256" key="3">
    <source>
        <dbReference type="ARBA" id="ARBA00023015"/>
    </source>
</evidence>
<evidence type="ECO:0000256" key="1">
    <source>
        <dbReference type="ARBA" id="ARBA00022553"/>
    </source>
</evidence>
<dbReference type="SMART" id="SM00448">
    <property type="entry name" value="REC"/>
    <property type="match status" value="1"/>
</dbReference>
<proteinExistence type="predicted"/>
<dbReference type="Pfam" id="PF00072">
    <property type="entry name" value="Response_reg"/>
    <property type="match status" value="1"/>
</dbReference>
<organism evidence="9">
    <name type="scientific">Sporolactobacillus sp. Y61</name>
    <dbReference type="NCBI Taxonomy" id="3160863"/>
    <lineage>
        <taxon>Bacteria</taxon>
        <taxon>Bacillati</taxon>
        <taxon>Bacillota</taxon>
        <taxon>Bacilli</taxon>
        <taxon>Bacillales</taxon>
        <taxon>Sporolactobacillaceae</taxon>
        <taxon>Sporolactobacillus</taxon>
    </lineage>
</organism>
<evidence type="ECO:0000256" key="2">
    <source>
        <dbReference type="ARBA" id="ARBA00023012"/>
    </source>
</evidence>
<keyword evidence="2" id="KW-0902">Two-component regulatory system</keyword>
<dbReference type="InterPro" id="IPR000792">
    <property type="entry name" value="Tscrpt_reg_LuxR_C"/>
</dbReference>
<sequence length="218" mass="24163">MTSVLVMDDHAVVARGTQTVLKAAGFDVEALPPSGDLAAEVKRHYFKLYLIDLNMPQMDGLEATDLILDLDSEAKVLIYTGYENEIEPLFEEMVDRGVSGVISKSASIESLVAALRAALRDEVLMPMWLFRKLAISEKAIESATRVHFNHLEKDIMSAVISGQTNREIAKSLLIGQRTVEKYLTGIFQKLGVHSRVEAAEKINREGILLTPRKEPGIK</sequence>
<protein>
    <submittedName>
        <fullName evidence="9">Response regulator transcription factor</fullName>
    </submittedName>
</protein>
<dbReference type="PRINTS" id="PR00038">
    <property type="entry name" value="HTHLUXR"/>
</dbReference>
<evidence type="ECO:0000259" key="8">
    <source>
        <dbReference type="PROSITE" id="PS50110"/>
    </source>
</evidence>
<dbReference type="InterPro" id="IPR011006">
    <property type="entry name" value="CheY-like_superfamily"/>
</dbReference>
<evidence type="ECO:0000256" key="4">
    <source>
        <dbReference type="ARBA" id="ARBA00023125"/>
    </source>
</evidence>
<name>A0AAU8IH95_9BACL</name>
<dbReference type="GO" id="GO:0000160">
    <property type="term" value="P:phosphorelay signal transduction system"/>
    <property type="evidence" value="ECO:0007669"/>
    <property type="project" value="UniProtKB-KW"/>
</dbReference>
<dbReference type="Gene3D" id="1.10.10.10">
    <property type="entry name" value="Winged helix-like DNA-binding domain superfamily/Winged helix DNA-binding domain"/>
    <property type="match status" value="1"/>
</dbReference>
<dbReference type="Pfam" id="PF00196">
    <property type="entry name" value="GerE"/>
    <property type="match status" value="1"/>
</dbReference>
<gene>
    <name evidence="9" type="ORF">ABNN70_03685</name>
</gene>
<evidence type="ECO:0000256" key="6">
    <source>
        <dbReference type="PROSITE-ProRule" id="PRU00169"/>
    </source>
</evidence>
<dbReference type="InterPro" id="IPR058245">
    <property type="entry name" value="NreC/VraR/RcsB-like_REC"/>
</dbReference>
<dbReference type="Gene3D" id="3.40.50.2300">
    <property type="match status" value="1"/>
</dbReference>
<dbReference type="InterPro" id="IPR001789">
    <property type="entry name" value="Sig_transdc_resp-reg_receiver"/>
</dbReference>
<keyword evidence="5" id="KW-0804">Transcription</keyword>
<keyword evidence="1 6" id="KW-0597">Phosphoprotein</keyword>
<dbReference type="CDD" id="cd17535">
    <property type="entry name" value="REC_NarL-like"/>
    <property type="match status" value="1"/>
</dbReference>
<dbReference type="CDD" id="cd06170">
    <property type="entry name" value="LuxR_C_like"/>
    <property type="match status" value="1"/>
</dbReference>
<dbReference type="InterPro" id="IPR036388">
    <property type="entry name" value="WH-like_DNA-bd_sf"/>
</dbReference>
<dbReference type="PANTHER" id="PTHR43214:SF1">
    <property type="entry name" value="TRANSCRIPTIONAL REGULATORY PROTEIN COMA"/>
    <property type="match status" value="1"/>
</dbReference>
<dbReference type="InterPro" id="IPR039420">
    <property type="entry name" value="WalR-like"/>
</dbReference>
<evidence type="ECO:0000256" key="5">
    <source>
        <dbReference type="ARBA" id="ARBA00023163"/>
    </source>
</evidence>
<dbReference type="RefSeq" id="WP_353948779.1">
    <property type="nucleotide sequence ID" value="NZ_CP159510.1"/>
</dbReference>
<dbReference type="GO" id="GO:0006355">
    <property type="term" value="P:regulation of DNA-templated transcription"/>
    <property type="evidence" value="ECO:0007669"/>
    <property type="project" value="InterPro"/>
</dbReference>
<dbReference type="PANTHER" id="PTHR43214">
    <property type="entry name" value="TWO-COMPONENT RESPONSE REGULATOR"/>
    <property type="match status" value="1"/>
</dbReference>
<evidence type="ECO:0000313" key="9">
    <source>
        <dbReference type="EMBL" id="XCJ17614.1"/>
    </source>
</evidence>
<dbReference type="AlphaFoldDB" id="A0AAU8IH95"/>
<evidence type="ECO:0000259" key="7">
    <source>
        <dbReference type="PROSITE" id="PS50043"/>
    </source>
</evidence>
<dbReference type="PROSITE" id="PS50110">
    <property type="entry name" value="RESPONSE_REGULATORY"/>
    <property type="match status" value="1"/>
</dbReference>
<dbReference type="SUPFAM" id="SSF46894">
    <property type="entry name" value="C-terminal effector domain of the bipartite response regulators"/>
    <property type="match status" value="1"/>
</dbReference>
<feature type="domain" description="Response regulatory" evidence="8">
    <location>
        <begin position="3"/>
        <end position="119"/>
    </location>
</feature>
<feature type="modified residue" description="4-aspartylphosphate" evidence="6">
    <location>
        <position position="52"/>
    </location>
</feature>
<feature type="domain" description="HTH luxR-type" evidence="7">
    <location>
        <begin position="141"/>
        <end position="206"/>
    </location>
</feature>
<dbReference type="SMART" id="SM00421">
    <property type="entry name" value="HTH_LUXR"/>
    <property type="match status" value="1"/>
</dbReference>
<dbReference type="SUPFAM" id="SSF52172">
    <property type="entry name" value="CheY-like"/>
    <property type="match status" value="1"/>
</dbReference>
<dbReference type="GO" id="GO:0003677">
    <property type="term" value="F:DNA binding"/>
    <property type="evidence" value="ECO:0007669"/>
    <property type="project" value="UniProtKB-KW"/>
</dbReference>